<dbReference type="OrthoDB" id="5880051at2"/>
<evidence type="ECO:0000313" key="2">
    <source>
        <dbReference type="Proteomes" id="UP000240987"/>
    </source>
</evidence>
<dbReference type="AlphaFoldDB" id="A0A2T3J9R1"/>
<organism evidence="1 2">
    <name type="scientific">Photobacterium frigidiphilum</name>
    <dbReference type="NCBI Taxonomy" id="264736"/>
    <lineage>
        <taxon>Bacteria</taxon>
        <taxon>Pseudomonadati</taxon>
        <taxon>Pseudomonadota</taxon>
        <taxon>Gammaproteobacteria</taxon>
        <taxon>Vibrionales</taxon>
        <taxon>Vibrionaceae</taxon>
        <taxon>Photobacterium</taxon>
    </lineage>
</organism>
<dbReference type="RefSeq" id="WP_107244662.1">
    <property type="nucleotide sequence ID" value="NZ_PYMJ01000029.1"/>
</dbReference>
<accession>A0A2T3J9R1</accession>
<evidence type="ECO:0000313" key="1">
    <source>
        <dbReference type="EMBL" id="PSU45552.1"/>
    </source>
</evidence>
<dbReference type="PROSITE" id="PS51257">
    <property type="entry name" value="PROKAR_LIPOPROTEIN"/>
    <property type="match status" value="1"/>
</dbReference>
<sequence>MKKQLLCITLSSVLLIGCSAQEKKGIKDGFTEIGHTTRDVTRATGHFFRDTTKDVIGNAKEATSSEEE</sequence>
<reference evidence="1 2" key="1">
    <citation type="submission" date="2018-01" db="EMBL/GenBank/DDBJ databases">
        <title>Whole genome sequencing of Histamine producing bacteria.</title>
        <authorList>
            <person name="Butler K."/>
        </authorList>
    </citation>
    <scope>NUCLEOTIDE SEQUENCE [LARGE SCALE GENOMIC DNA]</scope>
    <source>
        <strain evidence="1 2">JCM 12947</strain>
    </source>
</reference>
<dbReference type="Proteomes" id="UP000240987">
    <property type="component" value="Unassembled WGS sequence"/>
</dbReference>
<keyword evidence="2" id="KW-1185">Reference proteome</keyword>
<protein>
    <submittedName>
        <fullName evidence="1">Uncharacterized protein</fullName>
    </submittedName>
</protein>
<name>A0A2T3J9R1_9GAMM</name>
<gene>
    <name evidence="1" type="ORF">C9J12_22015</name>
</gene>
<dbReference type="EMBL" id="PYMJ01000029">
    <property type="protein sequence ID" value="PSU45552.1"/>
    <property type="molecule type" value="Genomic_DNA"/>
</dbReference>
<proteinExistence type="predicted"/>
<comment type="caution">
    <text evidence="1">The sequence shown here is derived from an EMBL/GenBank/DDBJ whole genome shotgun (WGS) entry which is preliminary data.</text>
</comment>